<proteinExistence type="predicted"/>
<reference evidence="2" key="1">
    <citation type="submission" date="2021-02" db="EMBL/GenBank/DDBJ databases">
        <authorList>
            <person name="Nowell W R."/>
        </authorList>
    </citation>
    <scope>NUCLEOTIDE SEQUENCE</scope>
</reference>
<name>A0A820HW21_9BILA</name>
<dbReference type="Proteomes" id="UP000663844">
    <property type="component" value="Unassembled WGS sequence"/>
</dbReference>
<protein>
    <submittedName>
        <fullName evidence="2">Uncharacterized protein</fullName>
    </submittedName>
</protein>
<keyword evidence="1" id="KW-0812">Transmembrane</keyword>
<organism evidence="2 3">
    <name type="scientific">Adineta steineri</name>
    <dbReference type="NCBI Taxonomy" id="433720"/>
    <lineage>
        <taxon>Eukaryota</taxon>
        <taxon>Metazoa</taxon>
        <taxon>Spiralia</taxon>
        <taxon>Gnathifera</taxon>
        <taxon>Rotifera</taxon>
        <taxon>Eurotatoria</taxon>
        <taxon>Bdelloidea</taxon>
        <taxon>Adinetida</taxon>
        <taxon>Adinetidae</taxon>
        <taxon>Adineta</taxon>
    </lineage>
</organism>
<feature type="non-terminal residue" evidence="2">
    <location>
        <position position="48"/>
    </location>
</feature>
<evidence type="ECO:0000313" key="2">
    <source>
        <dbReference type="EMBL" id="CAF4299395.1"/>
    </source>
</evidence>
<dbReference type="AlphaFoldDB" id="A0A820HW21"/>
<dbReference type="EMBL" id="CAJOAZ010015969">
    <property type="protein sequence ID" value="CAF4299395.1"/>
    <property type="molecule type" value="Genomic_DNA"/>
</dbReference>
<keyword evidence="1" id="KW-0472">Membrane</keyword>
<evidence type="ECO:0000313" key="3">
    <source>
        <dbReference type="Proteomes" id="UP000663844"/>
    </source>
</evidence>
<evidence type="ECO:0000256" key="1">
    <source>
        <dbReference type="SAM" id="Phobius"/>
    </source>
</evidence>
<gene>
    <name evidence="2" type="ORF">OXD698_LOCUS46009</name>
</gene>
<comment type="caution">
    <text evidence="2">The sequence shown here is derived from an EMBL/GenBank/DDBJ whole genome shotgun (WGS) entry which is preliminary data.</text>
</comment>
<feature type="transmembrane region" description="Helical" evidence="1">
    <location>
        <begin position="20"/>
        <end position="42"/>
    </location>
</feature>
<accession>A0A820HW21</accession>
<sequence length="48" mass="5241">MSSINVTINQINTATTISVMVLSFFSFGFGAIGLTLNILVFMRPFLGR</sequence>
<keyword evidence="1" id="KW-1133">Transmembrane helix</keyword>